<proteinExistence type="predicted"/>
<dbReference type="Proteomes" id="UP000664534">
    <property type="component" value="Unassembled WGS sequence"/>
</dbReference>
<sequence>MPAELLTDFNPSLVALAEMRSLVKDAPGIWRLHSAANWAGVGRCHYHSNHVPIIKTIDDETLVKVNIGIGSQVELRIRYPPRPEVDSPIIIFLKRGIPTAMQNGSCIKHLALGANATAVEIDYRLSKHNGYPHPIHAVLAGYDWARANLAHSRGHSRELKMNTKPSKIGVCGELVGGSLATMLALTECFYTPADLEPQGISALAVGNAILDWTALTPSDTTENDSQGGIFHTIGDFPKDANDESFSGNGLCNIREAFFPKAESYFDPFASPLLFFRTPTSEIPNRAVASTEDSLLNGGLEDQSTLVLPAKKRRSPRKYPPTSSNLLLPWTRVEVGKGCILKDQAVDLIEMMRKSFRRLEVERTANAKAAVRRDFELVEREGIGLWDEEHMLEIGGWFSETLRKP</sequence>
<dbReference type="OrthoDB" id="5396420at2759"/>
<comment type="caution">
    <text evidence="2">The sequence shown here is derived from an EMBL/GenBank/DDBJ whole genome shotgun (WGS) entry which is preliminary data.</text>
</comment>
<protein>
    <recommendedName>
        <fullName evidence="1">Alpha/beta hydrolase fold-3 domain-containing protein</fullName>
    </recommendedName>
</protein>
<accession>A0A8H3IK87</accession>
<dbReference type="Pfam" id="PF07859">
    <property type="entry name" value="Abhydrolase_3"/>
    <property type="match status" value="1"/>
</dbReference>
<reference evidence="2" key="1">
    <citation type="submission" date="2021-03" db="EMBL/GenBank/DDBJ databases">
        <authorList>
            <person name="Tagirdzhanova G."/>
        </authorList>
    </citation>
    <scope>NUCLEOTIDE SEQUENCE</scope>
</reference>
<evidence type="ECO:0000313" key="2">
    <source>
        <dbReference type="EMBL" id="CAF9916704.1"/>
    </source>
</evidence>
<keyword evidence="3" id="KW-1185">Reference proteome</keyword>
<dbReference type="AlphaFoldDB" id="A0A8H3IK87"/>
<organism evidence="2 3">
    <name type="scientific">Imshaugia aleurites</name>
    <dbReference type="NCBI Taxonomy" id="172621"/>
    <lineage>
        <taxon>Eukaryota</taxon>
        <taxon>Fungi</taxon>
        <taxon>Dikarya</taxon>
        <taxon>Ascomycota</taxon>
        <taxon>Pezizomycotina</taxon>
        <taxon>Lecanoromycetes</taxon>
        <taxon>OSLEUM clade</taxon>
        <taxon>Lecanoromycetidae</taxon>
        <taxon>Lecanorales</taxon>
        <taxon>Lecanorineae</taxon>
        <taxon>Parmeliaceae</taxon>
        <taxon>Imshaugia</taxon>
    </lineage>
</organism>
<gene>
    <name evidence="2" type="ORF">IMSHALPRED_003270</name>
</gene>
<feature type="domain" description="Alpha/beta hydrolase fold-3" evidence="1">
    <location>
        <begin position="104"/>
        <end position="186"/>
    </location>
</feature>
<dbReference type="InterPro" id="IPR029058">
    <property type="entry name" value="AB_hydrolase_fold"/>
</dbReference>
<evidence type="ECO:0000259" key="1">
    <source>
        <dbReference type="Pfam" id="PF07859"/>
    </source>
</evidence>
<name>A0A8H3IK87_9LECA</name>
<dbReference type="EMBL" id="CAJPDT010000017">
    <property type="protein sequence ID" value="CAF9916704.1"/>
    <property type="molecule type" value="Genomic_DNA"/>
</dbReference>
<dbReference type="Gene3D" id="3.40.50.1820">
    <property type="entry name" value="alpha/beta hydrolase"/>
    <property type="match status" value="1"/>
</dbReference>
<dbReference type="GO" id="GO:0016787">
    <property type="term" value="F:hydrolase activity"/>
    <property type="evidence" value="ECO:0007669"/>
    <property type="project" value="InterPro"/>
</dbReference>
<dbReference type="SUPFAM" id="SSF53474">
    <property type="entry name" value="alpha/beta-Hydrolases"/>
    <property type="match status" value="1"/>
</dbReference>
<evidence type="ECO:0000313" key="3">
    <source>
        <dbReference type="Proteomes" id="UP000664534"/>
    </source>
</evidence>
<dbReference type="InterPro" id="IPR013094">
    <property type="entry name" value="AB_hydrolase_3"/>
</dbReference>